<dbReference type="EC" id="2.7.7.72" evidence="10"/>
<dbReference type="SUPFAM" id="SSF55003">
    <property type="entry name" value="PAP/Archaeal CCA-adding enzyme, C-terminal domain"/>
    <property type="match status" value="1"/>
</dbReference>
<feature type="domain" description="Polymerase nucleotidyl transferase" evidence="11">
    <location>
        <begin position="38"/>
        <end position="140"/>
    </location>
</feature>
<dbReference type="Gene3D" id="1.10.1410.30">
    <property type="entry name" value="CCA tRNA nucleotidyltransferase, domain 2"/>
    <property type="match status" value="1"/>
</dbReference>
<evidence type="ECO:0000256" key="4">
    <source>
        <dbReference type="ARBA" id="ARBA00022723"/>
    </source>
</evidence>
<feature type="binding site" evidence="10">
    <location>
        <position position="57"/>
    </location>
    <ligand>
        <name>ATP</name>
        <dbReference type="ChEBI" id="CHEBI:30616"/>
    </ligand>
</feature>
<dbReference type="GO" id="GO:0042245">
    <property type="term" value="P:RNA repair"/>
    <property type="evidence" value="ECO:0007669"/>
    <property type="project" value="UniProtKB-KW"/>
</dbReference>
<dbReference type="NCBIfam" id="TIGR03671">
    <property type="entry name" value="cca_archaeal"/>
    <property type="match status" value="1"/>
</dbReference>
<evidence type="ECO:0000259" key="12">
    <source>
        <dbReference type="Pfam" id="PF09249"/>
    </source>
</evidence>
<dbReference type="InterPro" id="IPR043519">
    <property type="entry name" value="NT_sf"/>
</dbReference>
<evidence type="ECO:0000256" key="3">
    <source>
        <dbReference type="ARBA" id="ARBA00022695"/>
    </source>
</evidence>
<gene>
    <name evidence="10" type="primary">cca</name>
    <name evidence="14" type="ORF">AArcSt2_01575</name>
</gene>
<keyword evidence="15" id="KW-1185">Reference proteome</keyword>
<evidence type="ECO:0000256" key="9">
    <source>
        <dbReference type="ARBA" id="ARBA00022884"/>
    </source>
</evidence>
<comment type="similarity">
    <text evidence="10">Belongs to the tRNA nucleotidyltransferase/poly(A) polymerase family. Archaeal CCA-adding enzyme subfamily.</text>
</comment>
<evidence type="ECO:0000256" key="8">
    <source>
        <dbReference type="ARBA" id="ARBA00022842"/>
    </source>
</evidence>
<dbReference type="GO" id="GO:0000287">
    <property type="term" value="F:magnesium ion binding"/>
    <property type="evidence" value="ECO:0007669"/>
    <property type="project" value="UniProtKB-UniRule"/>
</dbReference>
<dbReference type="Proteomes" id="UP001203207">
    <property type="component" value="Unassembled WGS sequence"/>
</dbReference>
<accession>A0AAE3FUY6</accession>
<dbReference type="InterPro" id="IPR008229">
    <property type="entry name" value="CCA-adding_arc"/>
</dbReference>
<keyword evidence="5 10" id="KW-0547">Nucleotide-binding</keyword>
<dbReference type="AlphaFoldDB" id="A0AAE3FUY6"/>
<feature type="binding site" evidence="10">
    <location>
        <position position="140"/>
    </location>
    <ligand>
        <name>CTP</name>
        <dbReference type="ChEBI" id="CHEBI:37563"/>
    </ligand>
</feature>
<feature type="binding site" evidence="10">
    <location>
        <position position="54"/>
    </location>
    <ligand>
        <name>CTP</name>
        <dbReference type="ChEBI" id="CHEBI:37563"/>
    </ligand>
</feature>
<evidence type="ECO:0000313" key="15">
    <source>
        <dbReference type="Proteomes" id="UP001203207"/>
    </source>
</evidence>
<evidence type="ECO:0000256" key="1">
    <source>
        <dbReference type="ARBA" id="ARBA00022679"/>
    </source>
</evidence>
<comment type="miscellaneous">
    <text evidence="10">A single active site specifically recognizes both ATP and CTP and is responsible for their addition.</text>
</comment>
<dbReference type="InterPro" id="IPR011068">
    <property type="entry name" value="NuclTrfase_I-like_C"/>
</dbReference>
<evidence type="ECO:0000259" key="13">
    <source>
        <dbReference type="Pfam" id="PF21133"/>
    </source>
</evidence>
<feature type="binding site" evidence="10">
    <location>
        <position position="169"/>
    </location>
    <ligand>
        <name>ATP</name>
        <dbReference type="ChEBI" id="CHEBI:30616"/>
    </ligand>
</feature>
<keyword evidence="1 10" id="KW-0808">Transferase</keyword>
<keyword evidence="7 10" id="KW-0067">ATP-binding</keyword>
<evidence type="ECO:0000256" key="10">
    <source>
        <dbReference type="HAMAP-Rule" id="MF_01264"/>
    </source>
</evidence>
<keyword evidence="9 10" id="KW-0694">RNA-binding</keyword>
<dbReference type="GO" id="GO:0005524">
    <property type="term" value="F:ATP binding"/>
    <property type="evidence" value="ECO:0007669"/>
    <property type="project" value="UniProtKB-UniRule"/>
</dbReference>
<dbReference type="InterPro" id="IPR042090">
    <property type="entry name" value="CCA_tRNA_nucleotrans_2"/>
</dbReference>
<evidence type="ECO:0000256" key="6">
    <source>
        <dbReference type="ARBA" id="ARBA00022800"/>
    </source>
</evidence>
<name>A0AAE3FUY6_9EURY</name>
<keyword evidence="3 10" id="KW-0548">Nucleotidyltransferase</keyword>
<dbReference type="PROSITE" id="PS50152">
    <property type="entry name" value="25A_SYNTH_3"/>
    <property type="match status" value="1"/>
</dbReference>
<feature type="binding site" evidence="10">
    <location>
        <position position="117"/>
    </location>
    <ligand>
        <name>Mg(2+)</name>
        <dbReference type="ChEBI" id="CHEBI:18420"/>
    </ligand>
</feature>
<comment type="catalytic activity">
    <reaction evidence="10">
        <text>a tRNA with a 3' CCA end + 2 CTP + ATP = a tRNA with a 3' CCACCA end + 3 diphosphate</text>
        <dbReference type="Rhea" id="RHEA:76235"/>
        <dbReference type="Rhea" id="RHEA-COMP:10468"/>
        <dbReference type="Rhea" id="RHEA-COMP:18655"/>
        <dbReference type="ChEBI" id="CHEBI:30616"/>
        <dbReference type="ChEBI" id="CHEBI:33019"/>
        <dbReference type="ChEBI" id="CHEBI:37563"/>
        <dbReference type="ChEBI" id="CHEBI:83071"/>
        <dbReference type="ChEBI" id="CHEBI:195187"/>
    </reaction>
</comment>
<evidence type="ECO:0000313" key="14">
    <source>
        <dbReference type="EMBL" id="MCL9815625.1"/>
    </source>
</evidence>
<dbReference type="HAMAP" id="MF_01264">
    <property type="entry name" value="CCA_arch"/>
    <property type="match status" value="1"/>
</dbReference>
<dbReference type="SUPFAM" id="SSF81301">
    <property type="entry name" value="Nucleotidyltransferase"/>
    <property type="match status" value="1"/>
</dbReference>
<comment type="subunit">
    <text evidence="10">Homodimer.</text>
</comment>
<dbReference type="RefSeq" id="WP_250582476.1">
    <property type="nucleotide sequence ID" value="NZ_JAKRVX010000001.1"/>
</dbReference>
<dbReference type="EMBL" id="JAKRVX010000001">
    <property type="protein sequence ID" value="MCL9815625.1"/>
    <property type="molecule type" value="Genomic_DNA"/>
</dbReference>
<reference evidence="14" key="2">
    <citation type="submission" date="2022-02" db="EMBL/GenBank/DDBJ databases">
        <authorList>
            <person name="Elcheninov A.G."/>
            <person name="Sorokin D.Y."/>
            <person name="Kublanov I.V."/>
        </authorList>
    </citation>
    <scope>NUCLEOTIDE SEQUENCE</scope>
    <source>
        <strain evidence="14">AArc-St2</strain>
    </source>
</reference>
<feature type="binding site" evidence="10">
    <location>
        <position position="66"/>
    </location>
    <ligand>
        <name>Mg(2+)</name>
        <dbReference type="ChEBI" id="CHEBI:18420"/>
    </ligand>
</feature>
<feature type="binding site" evidence="10">
    <location>
        <position position="169"/>
    </location>
    <ligand>
        <name>CTP</name>
        <dbReference type="ChEBI" id="CHEBI:37563"/>
    </ligand>
</feature>
<dbReference type="PANTHER" id="PTHR39643:SF1">
    <property type="entry name" value="CCA-ADDING ENZYME"/>
    <property type="match status" value="1"/>
</dbReference>
<proteinExistence type="inferred from homology"/>
<dbReference type="InterPro" id="IPR015329">
    <property type="entry name" value="tRNA_NucTransf2"/>
</dbReference>
<dbReference type="Pfam" id="PF01909">
    <property type="entry name" value="NTP_transf_2"/>
    <property type="match status" value="1"/>
</dbReference>
<dbReference type="GO" id="GO:0000049">
    <property type="term" value="F:tRNA binding"/>
    <property type="evidence" value="ECO:0007669"/>
    <property type="project" value="UniProtKB-UniRule"/>
</dbReference>
<organism evidence="14 15">
    <name type="scientific">Natronocalculus amylovorans</name>
    <dbReference type="NCBI Taxonomy" id="2917812"/>
    <lineage>
        <taxon>Archaea</taxon>
        <taxon>Methanobacteriati</taxon>
        <taxon>Methanobacteriota</taxon>
        <taxon>Stenosarchaea group</taxon>
        <taxon>Halobacteria</taxon>
        <taxon>Halobacteriales</taxon>
        <taxon>Haloferacaceae</taxon>
        <taxon>Natronocalculus</taxon>
    </lineage>
</organism>
<keyword evidence="2 10" id="KW-0819">tRNA processing</keyword>
<feature type="binding site" evidence="10">
    <location>
        <position position="160"/>
    </location>
    <ligand>
        <name>ATP</name>
        <dbReference type="ChEBI" id="CHEBI:30616"/>
    </ligand>
</feature>
<feature type="binding site" evidence="10">
    <location>
        <position position="140"/>
    </location>
    <ligand>
        <name>ATP</name>
        <dbReference type="ChEBI" id="CHEBI:30616"/>
    </ligand>
</feature>
<dbReference type="SUPFAM" id="SSF81631">
    <property type="entry name" value="PAP/OAS1 substrate-binding domain"/>
    <property type="match status" value="1"/>
</dbReference>
<dbReference type="InterPro" id="IPR006116">
    <property type="entry name" value="NT_2-5OAS_ClassI-CCAase"/>
</dbReference>
<keyword evidence="8 10" id="KW-0460">Magnesium</keyword>
<dbReference type="GO" id="GO:0001680">
    <property type="term" value="P:tRNA 3'-terminal CCA addition"/>
    <property type="evidence" value="ECO:0007669"/>
    <property type="project" value="UniProtKB-UniRule"/>
</dbReference>
<dbReference type="Pfam" id="PF21133">
    <property type="entry name" value="CAA_C"/>
    <property type="match status" value="1"/>
</dbReference>
<comment type="function">
    <text evidence="10">Catalyzes the addition and repair of the essential 3'-terminal CCA sequence in tRNAs without using a nucleic acid template. Adds these three nucleotides in the order of C, C, and A to the tRNA nucleotide-73, using CTP and ATP as substrates and producing inorganic pyrophosphate. tRNA 3'-terminal CCA addition is required both for tRNA processing and repair. Also involved in tRNA surveillance by mediating tandem CCA addition to generate a CCACCA at the 3' terminus of unstable tRNAs. While stable tRNAs receive only 3'-terminal CCA, unstable tRNAs are marked with CCACCA and rapidly degraded.</text>
</comment>
<dbReference type="Gene3D" id="3.30.460.10">
    <property type="entry name" value="Beta Polymerase, domain 2"/>
    <property type="match status" value="1"/>
</dbReference>
<feature type="domain" description="tRNA nucleotidyltransferase substrate binding" evidence="12">
    <location>
        <begin position="155"/>
        <end position="264"/>
    </location>
</feature>
<feature type="binding site" evidence="10">
    <location>
        <position position="68"/>
    </location>
    <ligand>
        <name>Mg(2+)</name>
        <dbReference type="ChEBI" id="CHEBI:18420"/>
    </ligand>
</feature>
<keyword evidence="4 10" id="KW-0479">Metal-binding</keyword>
<dbReference type="PANTHER" id="PTHR39643">
    <property type="entry name" value="CCA-ADDING ENZYME"/>
    <property type="match status" value="1"/>
</dbReference>
<dbReference type="InterPro" id="IPR048833">
    <property type="entry name" value="CAA_C"/>
</dbReference>
<comment type="caution">
    <text evidence="14">The sequence shown here is derived from an EMBL/GenBank/DDBJ whole genome shotgun (WGS) entry which is preliminary data.</text>
</comment>
<feature type="binding site" evidence="10">
    <location>
        <position position="57"/>
    </location>
    <ligand>
        <name>CTP</name>
        <dbReference type="ChEBI" id="CHEBI:37563"/>
    </ligand>
</feature>
<dbReference type="Gene3D" id="3.30.70.590">
    <property type="entry name" value="Poly(A) polymerase predicted RNA binding domain"/>
    <property type="match status" value="1"/>
</dbReference>
<evidence type="ECO:0000256" key="2">
    <source>
        <dbReference type="ARBA" id="ARBA00022694"/>
    </source>
</evidence>
<sequence length="450" mass="50124">MTSLDRIQTEVLEEITPGQAERDRLEAVTDTLTDRAADAIEALAVDATVTRVGSTARGTWLAGDRDIDLFIQFPPALSRDELESCGLKIGHTVLPDGHEEYAEHPYVKGEYEGFDIDLVPCYAVSAATEIQSAVDRTPFHNAYLQSKLTDEQKSDVRVAKRFLKAIGAYGSDLKTKGFSGYLTELLIIEYGDFQSFIQAAAAWRPPVVHDPENHSSTSFDDSLVVIDPTDPERNVAAVLSAENVARVQHYARQVQSTPHIDLFFPEPTEPLSTEQFKDHLRQRETTLIGVVFDTPTIVEDQLYPQLEKSRNGIVAALNRHGFGVLRSMVAAETESLILVELTTRTLPAIERHVGPPVHVRSHAEGFFNAYIDDESVYGPFLDGDRYVVERPRSCRDAVSLLESEMLFDVGLGTHVQTALEERYRVLVDEELTELCSPFGTTFAEYFAPHP</sequence>
<evidence type="ECO:0000259" key="11">
    <source>
        <dbReference type="Pfam" id="PF01909"/>
    </source>
</evidence>
<dbReference type="Gene3D" id="3.30.70.1550">
    <property type="entry name" value="Archaeal tRNA CCA-adding enzyme catalytic domain"/>
    <property type="match status" value="1"/>
</dbReference>
<feature type="binding site" evidence="10">
    <location>
        <position position="54"/>
    </location>
    <ligand>
        <name>ATP</name>
        <dbReference type="ChEBI" id="CHEBI:30616"/>
    </ligand>
</feature>
<protein>
    <recommendedName>
        <fullName evidence="10">CCA-adding enzyme</fullName>
        <ecNumber evidence="10">2.7.7.72</ecNumber>
    </recommendedName>
    <alternativeName>
        <fullName evidence="10">CCA tRNA nucleotidyltransferase</fullName>
    </alternativeName>
    <alternativeName>
        <fullName evidence="10">tRNA CCA-pyrophosphorylase</fullName>
    </alternativeName>
    <alternativeName>
        <fullName evidence="10">tRNA adenylyl-/cytidylyl- transferase</fullName>
    </alternativeName>
    <alternativeName>
        <fullName evidence="10">tRNA nucleotidyltransferase</fullName>
    </alternativeName>
    <alternativeName>
        <fullName evidence="10">tRNA-NT</fullName>
    </alternativeName>
</protein>
<comment type="catalytic activity">
    <reaction evidence="10">
        <text>a tRNA precursor + 2 CTP + ATP = a tRNA with a 3' CCA end + 3 diphosphate</text>
        <dbReference type="Rhea" id="RHEA:14433"/>
        <dbReference type="Rhea" id="RHEA-COMP:10465"/>
        <dbReference type="Rhea" id="RHEA-COMP:10468"/>
        <dbReference type="ChEBI" id="CHEBI:30616"/>
        <dbReference type="ChEBI" id="CHEBI:33019"/>
        <dbReference type="ChEBI" id="CHEBI:37563"/>
        <dbReference type="ChEBI" id="CHEBI:74896"/>
        <dbReference type="ChEBI" id="CHEBI:83071"/>
        <dbReference type="EC" id="2.7.7.72"/>
    </reaction>
</comment>
<comment type="cofactor">
    <cofactor evidence="10">
        <name>Mg(2+)</name>
        <dbReference type="ChEBI" id="CHEBI:18420"/>
    </cofactor>
</comment>
<feature type="domain" description="CCA-adding enzyme C-terminal" evidence="13">
    <location>
        <begin position="283"/>
        <end position="427"/>
    </location>
</feature>
<feature type="binding site" evidence="10">
    <location>
        <position position="160"/>
    </location>
    <ligand>
        <name>CTP</name>
        <dbReference type="ChEBI" id="CHEBI:37563"/>
    </ligand>
</feature>
<dbReference type="InterPro" id="IPR002934">
    <property type="entry name" value="Polymerase_NTP_transf_dom"/>
</dbReference>
<dbReference type="Pfam" id="PF09249">
    <property type="entry name" value="tRNA_NucTransf2"/>
    <property type="match status" value="1"/>
</dbReference>
<dbReference type="GO" id="GO:0004810">
    <property type="term" value="F:CCA tRNA nucleotidyltransferase activity"/>
    <property type="evidence" value="ECO:0007669"/>
    <property type="project" value="UniProtKB-UniRule"/>
</dbReference>
<dbReference type="PIRSF" id="PIRSF005335">
    <property type="entry name" value="CCA_arch"/>
    <property type="match status" value="1"/>
</dbReference>
<dbReference type="CDD" id="cd05400">
    <property type="entry name" value="NT_2-5OAS_ClassI-CCAase"/>
    <property type="match status" value="1"/>
</dbReference>
<reference evidence="14" key="1">
    <citation type="journal article" date="2022" name="Syst. Appl. Microbiol.">
        <title>Natronocalculus amylovorans gen. nov., sp. nov., and Natranaeroarchaeum aerophilus sp. nov., dominant culturable amylolytic natronoarchaea from hypersaline soda lakes in southwestern Siberia.</title>
        <authorList>
            <person name="Sorokin D.Y."/>
            <person name="Elcheninov A.G."/>
            <person name="Khizhniak T.V."/>
            <person name="Koenen M."/>
            <person name="Bale N.J."/>
            <person name="Damste J.S.S."/>
            <person name="Kublanov I.V."/>
        </authorList>
    </citation>
    <scope>NUCLEOTIDE SEQUENCE</scope>
    <source>
        <strain evidence="14">AArc-St2</strain>
    </source>
</reference>
<keyword evidence="6 10" id="KW-0692">RNA repair</keyword>
<evidence type="ECO:0000256" key="5">
    <source>
        <dbReference type="ARBA" id="ARBA00022741"/>
    </source>
</evidence>
<evidence type="ECO:0000256" key="7">
    <source>
        <dbReference type="ARBA" id="ARBA00022840"/>
    </source>
</evidence>